<evidence type="ECO:0000256" key="1">
    <source>
        <dbReference type="SAM" id="MobiDB-lite"/>
    </source>
</evidence>
<keyword evidence="3" id="KW-1185">Reference proteome</keyword>
<accession>A0A7J6L009</accession>
<feature type="compositionally biased region" description="Polar residues" evidence="1">
    <location>
        <begin position="112"/>
        <end position="124"/>
    </location>
</feature>
<organism evidence="2 3">
    <name type="scientific">Perkinsus chesapeaki</name>
    <name type="common">Clam parasite</name>
    <name type="synonym">Perkinsus andrewsi</name>
    <dbReference type="NCBI Taxonomy" id="330153"/>
    <lineage>
        <taxon>Eukaryota</taxon>
        <taxon>Sar</taxon>
        <taxon>Alveolata</taxon>
        <taxon>Perkinsozoa</taxon>
        <taxon>Perkinsea</taxon>
        <taxon>Perkinsida</taxon>
        <taxon>Perkinsidae</taxon>
        <taxon>Perkinsus</taxon>
    </lineage>
</organism>
<feature type="region of interest" description="Disordered" evidence="1">
    <location>
        <begin position="160"/>
        <end position="198"/>
    </location>
</feature>
<protein>
    <submittedName>
        <fullName evidence="2">Uncharacterized protein</fullName>
    </submittedName>
</protein>
<dbReference type="Proteomes" id="UP000591131">
    <property type="component" value="Unassembled WGS sequence"/>
</dbReference>
<dbReference type="AlphaFoldDB" id="A0A7J6L009"/>
<sequence length="198" mass="21814">MSTSNIIPADIEDTAANPTTLPTSRLRSTSPCDHCPVCMMPHEEDDNKSLRVCDECTDTFLTTPQEMAYYDNKILKICDSCSDEFLDSMSPEEKAYYLDETDNTATKLTSHATNSTTSAGTNDCSSTSLHDSHSSDTKLISDGTTIDTPIVTKECVSTTRGDTDTTYTKQMSDKPNNTTSATNDSTCRKRRRLRKFAA</sequence>
<dbReference type="EMBL" id="JAAPAO010000974">
    <property type="protein sequence ID" value="KAF4652016.1"/>
    <property type="molecule type" value="Genomic_DNA"/>
</dbReference>
<reference evidence="2 3" key="1">
    <citation type="submission" date="2020-04" db="EMBL/GenBank/DDBJ databases">
        <title>Perkinsus chesapeaki whole genome sequence.</title>
        <authorList>
            <person name="Bogema D.R."/>
        </authorList>
    </citation>
    <scope>NUCLEOTIDE SEQUENCE [LARGE SCALE GENOMIC DNA]</scope>
    <source>
        <strain evidence="2">ATCC PRA-425</strain>
    </source>
</reference>
<evidence type="ECO:0000313" key="2">
    <source>
        <dbReference type="EMBL" id="KAF4652016.1"/>
    </source>
</evidence>
<name>A0A7J6L009_PERCH</name>
<feature type="compositionally biased region" description="Basic residues" evidence="1">
    <location>
        <begin position="188"/>
        <end position="198"/>
    </location>
</feature>
<feature type="region of interest" description="Disordered" evidence="1">
    <location>
        <begin position="1"/>
        <end position="22"/>
    </location>
</feature>
<evidence type="ECO:0000313" key="3">
    <source>
        <dbReference type="Proteomes" id="UP000591131"/>
    </source>
</evidence>
<feature type="region of interest" description="Disordered" evidence="1">
    <location>
        <begin position="112"/>
        <end position="143"/>
    </location>
</feature>
<feature type="compositionally biased region" description="Polar residues" evidence="1">
    <location>
        <begin position="169"/>
        <end position="185"/>
    </location>
</feature>
<comment type="caution">
    <text evidence="2">The sequence shown here is derived from an EMBL/GenBank/DDBJ whole genome shotgun (WGS) entry which is preliminary data.</text>
</comment>
<gene>
    <name evidence="2" type="ORF">FOL47_011302</name>
</gene>
<proteinExistence type="predicted"/>